<gene>
    <name evidence="1" type="ORF">S06H3_14117</name>
</gene>
<dbReference type="EMBL" id="BARV01006899">
    <property type="protein sequence ID" value="GAI17753.1"/>
    <property type="molecule type" value="Genomic_DNA"/>
</dbReference>
<sequence length="195" mass="20793">MANTGFISMAPAIAAVAAQVTVVDGIVDDIIVDTADIRTDVTVIRDTDLPLVKTDTGNIRGTDIGTITDAIDAKIIRGTFTQDKYVEAPGDTNWHDAISVTGEGKLVWLNASSTTSGGSIRLTVDGLISNVLILVADELASVFVSDHETIFKIDKNGPVGTMHMNIEFRASLLIEVKQDDGANVIRANSFYQLDS</sequence>
<comment type="caution">
    <text evidence="1">The sequence shown here is derived from an EMBL/GenBank/DDBJ whole genome shotgun (WGS) entry which is preliminary data.</text>
</comment>
<accession>X1LF61</accession>
<dbReference type="AlphaFoldDB" id="X1LF61"/>
<protein>
    <submittedName>
        <fullName evidence="1">Uncharacterized protein</fullName>
    </submittedName>
</protein>
<organism evidence="1">
    <name type="scientific">marine sediment metagenome</name>
    <dbReference type="NCBI Taxonomy" id="412755"/>
    <lineage>
        <taxon>unclassified sequences</taxon>
        <taxon>metagenomes</taxon>
        <taxon>ecological metagenomes</taxon>
    </lineage>
</organism>
<name>X1LF61_9ZZZZ</name>
<proteinExistence type="predicted"/>
<reference evidence="1" key="1">
    <citation type="journal article" date="2014" name="Front. Microbiol.">
        <title>High frequency of phylogenetically diverse reductive dehalogenase-homologous genes in deep subseafloor sedimentary metagenomes.</title>
        <authorList>
            <person name="Kawai M."/>
            <person name="Futagami T."/>
            <person name="Toyoda A."/>
            <person name="Takaki Y."/>
            <person name="Nishi S."/>
            <person name="Hori S."/>
            <person name="Arai W."/>
            <person name="Tsubouchi T."/>
            <person name="Morono Y."/>
            <person name="Uchiyama I."/>
            <person name="Ito T."/>
            <person name="Fujiyama A."/>
            <person name="Inagaki F."/>
            <person name="Takami H."/>
        </authorList>
    </citation>
    <scope>NUCLEOTIDE SEQUENCE</scope>
    <source>
        <strain evidence="1">Expedition CK06-06</strain>
    </source>
</reference>
<evidence type="ECO:0000313" key="1">
    <source>
        <dbReference type="EMBL" id="GAI17753.1"/>
    </source>
</evidence>